<feature type="compositionally biased region" description="Low complexity" evidence="1">
    <location>
        <begin position="111"/>
        <end position="124"/>
    </location>
</feature>
<accession>A0ABU0XA46</accession>
<sequence length="132" mass="14101">MRNRPLPHTPVDRGGTTHSRRRARGQDQQPAGLLVHWLWTLYAATPSSVMNSAISRGALGPNSSRSRPPSESTVQKVRLAVAASRRVRISGMSSPSCHSSCIASKTAVGVTPAANAARRPATRPGVRSDMPR</sequence>
<organism evidence="2 3">
    <name type="scientific">Saccharothrix yanglingensis</name>
    <dbReference type="NCBI Taxonomy" id="659496"/>
    <lineage>
        <taxon>Bacteria</taxon>
        <taxon>Bacillati</taxon>
        <taxon>Actinomycetota</taxon>
        <taxon>Actinomycetes</taxon>
        <taxon>Pseudonocardiales</taxon>
        <taxon>Pseudonocardiaceae</taxon>
        <taxon>Saccharothrix</taxon>
    </lineage>
</organism>
<feature type="region of interest" description="Disordered" evidence="1">
    <location>
        <begin position="53"/>
        <end position="76"/>
    </location>
</feature>
<gene>
    <name evidence="2" type="ORF">CKY47_34525</name>
</gene>
<comment type="caution">
    <text evidence="2">The sequence shown here is derived from an EMBL/GenBank/DDBJ whole genome shotgun (WGS) entry which is preliminary data.</text>
</comment>
<name>A0ABU0XA46_9PSEU</name>
<dbReference type="Proteomes" id="UP001225605">
    <property type="component" value="Unassembled WGS sequence"/>
</dbReference>
<dbReference type="EMBL" id="NSDM01000026">
    <property type="protein sequence ID" value="MDQ2588970.1"/>
    <property type="molecule type" value="Genomic_DNA"/>
</dbReference>
<evidence type="ECO:0000313" key="2">
    <source>
        <dbReference type="EMBL" id="MDQ2588970.1"/>
    </source>
</evidence>
<evidence type="ECO:0000256" key="1">
    <source>
        <dbReference type="SAM" id="MobiDB-lite"/>
    </source>
</evidence>
<feature type="region of interest" description="Disordered" evidence="1">
    <location>
        <begin position="108"/>
        <end position="132"/>
    </location>
</feature>
<feature type="region of interest" description="Disordered" evidence="1">
    <location>
        <begin position="1"/>
        <end position="29"/>
    </location>
</feature>
<proteinExistence type="predicted"/>
<reference evidence="2 3" key="1">
    <citation type="submission" date="2017-06" db="EMBL/GenBank/DDBJ databases">
        <title>Cultured bacterium strain Saccharothrix yanglingensis Hhs.015.</title>
        <authorList>
            <person name="Xia Y."/>
        </authorList>
    </citation>
    <scope>NUCLEOTIDE SEQUENCE [LARGE SCALE GENOMIC DNA]</scope>
    <source>
        <strain evidence="2 3">Hhs.015</strain>
    </source>
</reference>
<feature type="compositionally biased region" description="Low complexity" evidence="1">
    <location>
        <begin position="63"/>
        <end position="76"/>
    </location>
</feature>
<keyword evidence="3" id="KW-1185">Reference proteome</keyword>
<protein>
    <submittedName>
        <fullName evidence="2">Uncharacterized protein</fullName>
    </submittedName>
</protein>
<evidence type="ECO:0000313" key="3">
    <source>
        <dbReference type="Proteomes" id="UP001225605"/>
    </source>
</evidence>